<dbReference type="CDD" id="cd07814">
    <property type="entry name" value="SRPBCC_CalC_Aha1-like"/>
    <property type="match status" value="1"/>
</dbReference>
<organism evidence="3 4">
    <name type="scientific">Lacimicrobium alkaliphilum</name>
    <dbReference type="NCBI Taxonomy" id="1526571"/>
    <lineage>
        <taxon>Bacteria</taxon>
        <taxon>Pseudomonadati</taxon>
        <taxon>Pseudomonadota</taxon>
        <taxon>Gammaproteobacteria</taxon>
        <taxon>Alteromonadales</taxon>
        <taxon>Alteromonadaceae</taxon>
        <taxon>Lacimicrobium</taxon>
    </lineage>
</organism>
<dbReference type="Proteomes" id="UP000068447">
    <property type="component" value="Chromosome"/>
</dbReference>
<protein>
    <submittedName>
        <fullName evidence="3">Polyketide cyclase</fullName>
    </submittedName>
</protein>
<comment type="similarity">
    <text evidence="1">Belongs to the AHA1 family.</text>
</comment>
<dbReference type="InterPro" id="IPR013538">
    <property type="entry name" value="ASHA1/2-like_C"/>
</dbReference>
<dbReference type="KEGG" id="lal:AT746_08420"/>
<dbReference type="RefSeq" id="WP_062479067.1">
    <property type="nucleotide sequence ID" value="NZ_CP013650.1"/>
</dbReference>
<sequence>MVDIIHRVGIKAPVSEVYKSLATTAGVARWWTQETHGDSEPGGITEVVFNSPAGEKVGEMKMEVMASEPDKKVHWRFISGPQEWIGTDAIFDLSREGEYSIVLFGHKNWRQGGEFMAHCSMKWATFMLSLKQLLETGQGKPSPHDVKIDNWN</sequence>
<dbReference type="AlphaFoldDB" id="A0A0U3AZH6"/>
<dbReference type="InterPro" id="IPR023393">
    <property type="entry name" value="START-like_dom_sf"/>
</dbReference>
<evidence type="ECO:0000313" key="3">
    <source>
        <dbReference type="EMBL" id="ALS98272.1"/>
    </source>
</evidence>
<keyword evidence="4" id="KW-1185">Reference proteome</keyword>
<dbReference type="EMBL" id="CP013650">
    <property type="protein sequence ID" value="ALS98272.1"/>
    <property type="molecule type" value="Genomic_DNA"/>
</dbReference>
<proteinExistence type="inferred from homology"/>
<dbReference type="Pfam" id="PF08327">
    <property type="entry name" value="AHSA1"/>
    <property type="match status" value="1"/>
</dbReference>
<evidence type="ECO:0000313" key="4">
    <source>
        <dbReference type="Proteomes" id="UP000068447"/>
    </source>
</evidence>
<dbReference type="SUPFAM" id="SSF55961">
    <property type="entry name" value="Bet v1-like"/>
    <property type="match status" value="1"/>
</dbReference>
<gene>
    <name evidence="3" type="ORF">AT746_08420</name>
</gene>
<dbReference type="OrthoDB" id="287565at2"/>
<accession>A0A0U3AZH6</accession>
<name>A0A0U3AZH6_9ALTE</name>
<feature type="domain" description="Activator of Hsp90 ATPase homologue 1/2-like C-terminal" evidence="2">
    <location>
        <begin position="11"/>
        <end position="135"/>
    </location>
</feature>
<reference evidence="3 4" key="1">
    <citation type="submission" date="2015-12" db="EMBL/GenBank/DDBJ databases">
        <title>Complete genome of Lacimicrobium alkaliphilum KCTC 32984.</title>
        <authorList>
            <person name="Kim S.-G."/>
            <person name="Lee Y.-J."/>
        </authorList>
    </citation>
    <scope>NUCLEOTIDE SEQUENCE [LARGE SCALE GENOMIC DNA]</scope>
    <source>
        <strain evidence="3 4">YelD216</strain>
    </source>
</reference>
<evidence type="ECO:0000256" key="1">
    <source>
        <dbReference type="ARBA" id="ARBA00006817"/>
    </source>
</evidence>
<evidence type="ECO:0000259" key="2">
    <source>
        <dbReference type="Pfam" id="PF08327"/>
    </source>
</evidence>
<dbReference type="STRING" id="1526571.AT746_08420"/>
<dbReference type="Gene3D" id="3.30.530.20">
    <property type="match status" value="1"/>
</dbReference>